<dbReference type="EMBL" id="ANIX01005297">
    <property type="protein sequence ID" value="ETO99630.1"/>
    <property type="molecule type" value="Genomic_DNA"/>
</dbReference>
<feature type="region of interest" description="Disordered" evidence="1">
    <location>
        <begin position="1"/>
        <end position="118"/>
    </location>
</feature>
<dbReference type="Proteomes" id="UP000018958">
    <property type="component" value="Unassembled WGS sequence"/>
</dbReference>
<feature type="compositionally biased region" description="Polar residues" evidence="1">
    <location>
        <begin position="28"/>
        <end position="45"/>
    </location>
</feature>
<dbReference type="OrthoDB" id="128533at2759"/>
<accession>W2VN73</accession>
<evidence type="ECO:0008006" key="4">
    <source>
        <dbReference type="Google" id="ProtNLM"/>
    </source>
</evidence>
<evidence type="ECO:0000313" key="2">
    <source>
        <dbReference type="EMBL" id="ETO99630.1"/>
    </source>
</evidence>
<evidence type="ECO:0000313" key="3">
    <source>
        <dbReference type="Proteomes" id="UP000018958"/>
    </source>
</evidence>
<comment type="caution">
    <text evidence="2">The sequence shown here is derived from an EMBL/GenBank/DDBJ whole genome shotgun (WGS) entry which is preliminary data.</text>
</comment>
<evidence type="ECO:0000256" key="1">
    <source>
        <dbReference type="SAM" id="MobiDB-lite"/>
    </source>
</evidence>
<proteinExistence type="predicted"/>
<reference evidence="2 3" key="1">
    <citation type="submission" date="2013-11" db="EMBL/GenBank/DDBJ databases">
        <title>The Genome Sequence of Phytophthora parasitica CJ01A1.</title>
        <authorList>
            <consortium name="The Broad Institute Genomics Platform"/>
            <person name="Russ C."/>
            <person name="Tyler B."/>
            <person name="Panabieres F."/>
            <person name="Shan W."/>
            <person name="Tripathy S."/>
            <person name="Grunwald N."/>
            <person name="Machado M."/>
            <person name="Johnson C.S."/>
            <person name="Walker B."/>
            <person name="Young S.K."/>
            <person name="Zeng Q."/>
            <person name="Gargeya S."/>
            <person name="Fitzgerald M."/>
            <person name="Haas B."/>
            <person name="Abouelleil A."/>
            <person name="Allen A.W."/>
            <person name="Alvarado L."/>
            <person name="Arachchi H.M."/>
            <person name="Berlin A.M."/>
            <person name="Chapman S.B."/>
            <person name="Gainer-Dewar J."/>
            <person name="Goldberg J."/>
            <person name="Griggs A."/>
            <person name="Gujja S."/>
            <person name="Hansen M."/>
            <person name="Howarth C."/>
            <person name="Imamovic A."/>
            <person name="Ireland A."/>
            <person name="Larimer J."/>
            <person name="McCowan C."/>
            <person name="Murphy C."/>
            <person name="Pearson M."/>
            <person name="Poon T.W."/>
            <person name="Priest M."/>
            <person name="Roberts A."/>
            <person name="Saif S."/>
            <person name="Shea T."/>
            <person name="Sisk P."/>
            <person name="Sykes S."/>
            <person name="Wortman J."/>
            <person name="Nusbaum C."/>
            <person name="Birren B."/>
        </authorList>
    </citation>
    <scope>NUCLEOTIDE SEQUENCE [LARGE SCALE GENOMIC DNA]</scope>
    <source>
        <strain evidence="2 3">CJ01A1</strain>
    </source>
</reference>
<name>W2VN73_PHYNI</name>
<sequence>MAGFTIHDGEDPPAEPLAPQLPVEAGEGQTTGPLPTATTSATQDANPRRPRPRFSSHAGGPFALPRRDYPGDVDIDMVDVSGDGDGVPAEEKEETPPSKRVQTMPTLPAPPVFRGSTSTDKQTFMKKYEAYCRQLSALETAFFRPFRMPVGACVEDERRRLIALFDICKPLDDITEEDWINYFWEGRISGELDFDKVKALMSSKLAMDVQLADADLRVSKLAHEMYQLLEKENMEWMVKKEPKKIVGYLTDALAPDQFRRTVKNELARESNKPLTKDVVAFIKWLRTSCKEYVRWEPRASPKASPPGKLPAKKPGPPPTRAAPCGSEEHRVKDCPRAGAGEAEQLLREWREKRVPSVAAPAAPVHHVKALQLREVPLQPGSGCLARLENVLDLGSVLLDSGADVNVASRGLIRELQRRGVTVQEEMCNPCMLATFEGSHFEVTKRVRFGAIQVQTTAGPLLLRNTPAWVFEHDEEKSTLVLSRPVMEQLGYSVDAILAQACDTSREWDMEDLSGTDGGVIHLIQESPPPQALPTAVEIDDAELRAATPDLGAAGDNAQAQVAAILADRVVEAAEAGLAPAEVARLKRILQHTHTHTQIRASGWMNKTTNHSPLVLRHRI</sequence>
<protein>
    <recommendedName>
        <fullName evidence="4">Peptidase A2 domain-containing protein</fullName>
    </recommendedName>
</protein>
<gene>
    <name evidence="2" type="ORF">F441_22954</name>
</gene>
<feature type="compositionally biased region" description="Pro residues" evidence="1">
    <location>
        <begin position="303"/>
        <end position="320"/>
    </location>
</feature>
<feature type="region of interest" description="Disordered" evidence="1">
    <location>
        <begin position="297"/>
        <end position="332"/>
    </location>
</feature>
<organism evidence="2 3">
    <name type="scientific">Phytophthora nicotianae CJ01A1</name>
    <dbReference type="NCBI Taxonomy" id="1317063"/>
    <lineage>
        <taxon>Eukaryota</taxon>
        <taxon>Sar</taxon>
        <taxon>Stramenopiles</taxon>
        <taxon>Oomycota</taxon>
        <taxon>Peronosporomycetes</taxon>
        <taxon>Peronosporales</taxon>
        <taxon>Peronosporaceae</taxon>
        <taxon>Phytophthora</taxon>
    </lineage>
</organism>
<dbReference type="AlphaFoldDB" id="W2VN73"/>